<evidence type="ECO:0000313" key="4">
    <source>
        <dbReference type="Proteomes" id="UP000682877"/>
    </source>
</evidence>
<dbReference type="AlphaFoldDB" id="A0A8S2AUJ9"/>
<organism evidence="3 4">
    <name type="scientific">Arabidopsis arenosa</name>
    <name type="common">Sand rock-cress</name>
    <name type="synonym">Cardaminopsis arenosa</name>
    <dbReference type="NCBI Taxonomy" id="38785"/>
    <lineage>
        <taxon>Eukaryota</taxon>
        <taxon>Viridiplantae</taxon>
        <taxon>Streptophyta</taxon>
        <taxon>Embryophyta</taxon>
        <taxon>Tracheophyta</taxon>
        <taxon>Spermatophyta</taxon>
        <taxon>Magnoliopsida</taxon>
        <taxon>eudicotyledons</taxon>
        <taxon>Gunneridae</taxon>
        <taxon>Pentapetalae</taxon>
        <taxon>rosids</taxon>
        <taxon>malvids</taxon>
        <taxon>Brassicales</taxon>
        <taxon>Brassicaceae</taxon>
        <taxon>Camelineae</taxon>
        <taxon>Arabidopsis</taxon>
    </lineage>
</organism>
<gene>
    <name evidence="3" type="ORF">AARE701A_LOCUS17917</name>
</gene>
<reference evidence="3" key="1">
    <citation type="submission" date="2021-01" db="EMBL/GenBank/DDBJ databases">
        <authorList>
            <person name="Bezrukov I."/>
        </authorList>
    </citation>
    <scope>NUCLEOTIDE SEQUENCE</scope>
</reference>
<sequence>MATNACKFLYLVLLVAFVTQGYGDDFYSLKSLFVRQSKTGKMVNNKPEWEVKVLNSSPCYFTDTKLSCVGFQSVTPIDSKVISKSGDTCLLANGVPIHDFSFKYIRIGAVRTGREIAGQPEWKVTVTNTCNCFQKHVTLSCGGFAPAKPVKPWLLQPQGNTCLLIKGASLPAGSTAQFTYAGQPYIFRPVGSKVDPSCKN</sequence>
<evidence type="ECO:0000313" key="3">
    <source>
        <dbReference type="EMBL" id="CAE6164776.1"/>
    </source>
</evidence>
<dbReference type="PANTHER" id="PTHR33184:SF11">
    <property type="entry name" value="BETA-1,3-N-ACETYLGLUCOSAMINYLTRANSFERASE FAMILY PROTEIN"/>
    <property type="match status" value="1"/>
</dbReference>
<feature type="signal peptide" evidence="2">
    <location>
        <begin position="1"/>
        <end position="23"/>
    </location>
</feature>
<keyword evidence="4" id="KW-1185">Reference proteome</keyword>
<proteinExistence type="predicted"/>
<dbReference type="PANTHER" id="PTHR33184">
    <property type="entry name" value="PROTEIN TAPETUM DETERMINANT 1-LIKE-RELATED"/>
    <property type="match status" value="1"/>
</dbReference>
<evidence type="ECO:0000256" key="2">
    <source>
        <dbReference type="SAM" id="SignalP"/>
    </source>
</evidence>
<dbReference type="InterPro" id="IPR040361">
    <property type="entry name" value="TPD1"/>
</dbReference>
<dbReference type="EMBL" id="LR999457">
    <property type="protein sequence ID" value="CAE6164776.1"/>
    <property type="molecule type" value="Genomic_DNA"/>
</dbReference>
<feature type="chain" id="PRO_5035773662" evidence="2">
    <location>
        <begin position="24"/>
        <end position="200"/>
    </location>
</feature>
<dbReference type="Pfam" id="PF24068">
    <property type="entry name" value="TPD1_C"/>
    <property type="match status" value="1"/>
</dbReference>
<dbReference type="Proteomes" id="UP000682877">
    <property type="component" value="Chromosome 7"/>
</dbReference>
<name>A0A8S2AUJ9_ARAAE</name>
<evidence type="ECO:0000256" key="1">
    <source>
        <dbReference type="ARBA" id="ARBA00022729"/>
    </source>
</evidence>
<keyword evidence="1 2" id="KW-0732">Signal</keyword>
<accession>A0A8S2AUJ9</accession>
<dbReference type="GO" id="GO:0001709">
    <property type="term" value="P:cell fate determination"/>
    <property type="evidence" value="ECO:0007669"/>
    <property type="project" value="TreeGrafter"/>
</dbReference>
<protein>
    <submittedName>
        <fullName evidence="3">Uncharacterized protein</fullName>
    </submittedName>
</protein>